<evidence type="ECO:0000256" key="5">
    <source>
        <dbReference type="SAM" id="MobiDB-lite"/>
    </source>
</evidence>
<feature type="transmembrane region" description="Helical" evidence="6">
    <location>
        <begin position="116"/>
        <end position="135"/>
    </location>
</feature>
<feature type="region of interest" description="Disordered" evidence="5">
    <location>
        <begin position="1"/>
        <end position="51"/>
    </location>
</feature>
<name>A0A5M3N5K3_CONPW</name>
<dbReference type="PANTHER" id="PTHR36460:SF1">
    <property type="entry name" value="UPF0132 DOMAIN PROTEIN (AFU_ORTHOLOGUE AFUA_3G10255)"/>
    <property type="match status" value="1"/>
</dbReference>
<feature type="transmembrane region" description="Helical" evidence="6">
    <location>
        <begin position="141"/>
        <end position="165"/>
    </location>
</feature>
<evidence type="ECO:0000313" key="8">
    <source>
        <dbReference type="Proteomes" id="UP000053558"/>
    </source>
</evidence>
<accession>A0A5M3N5K3</accession>
<dbReference type="Proteomes" id="UP000053558">
    <property type="component" value="Unassembled WGS sequence"/>
</dbReference>
<evidence type="ECO:0000256" key="3">
    <source>
        <dbReference type="ARBA" id="ARBA00022989"/>
    </source>
</evidence>
<keyword evidence="3 6" id="KW-1133">Transmembrane helix</keyword>
<dbReference type="AlphaFoldDB" id="A0A5M3N5K3"/>
<feature type="compositionally biased region" description="Polar residues" evidence="5">
    <location>
        <begin position="40"/>
        <end position="51"/>
    </location>
</feature>
<protein>
    <submittedName>
        <fullName evidence="7">Uncharacterized protein</fullName>
    </submittedName>
</protein>
<sequence>MSSSFASSFAPYTPPPDDSRLTNPSGSTVKSKSRPWFPSHGSSLGPESSYQSGGIPTFNNVTAPEAAQDPVEDQRNQWQTRLGFRVDILAAFSYILGPISALAVLILETHNDYVRFHAYQSALLMTPLVSIRILASLLGFWAWLCTMLTLLVLCAGLFMAFQAFVNGGADGLSRYHVPTIGPLAEQWVSEE</sequence>
<dbReference type="OrthoDB" id="5546837at2759"/>
<dbReference type="GO" id="GO:0016020">
    <property type="term" value="C:membrane"/>
    <property type="evidence" value="ECO:0007669"/>
    <property type="project" value="UniProtKB-SubCell"/>
</dbReference>
<evidence type="ECO:0000256" key="2">
    <source>
        <dbReference type="ARBA" id="ARBA00022692"/>
    </source>
</evidence>
<dbReference type="EMBL" id="JH711573">
    <property type="protein sequence ID" value="EIW86702.1"/>
    <property type="molecule type" value="Genomic_DNA"/>
</dbReference>
<evidence type="ECO:0000256" key="4">
    <source>
        <dbReference type="ARBA" id="ARBA00023136"/>
    </source>
</evidence>
<reference evidence="8" key="1">
    <citation type="journal article" date="2012" name="Science">
        <title>The Paleozoic origin of enzymatic lignin decomposition reconstructed from 31 fungal genomes.</title>
        <authorList>
            <person name="Floudas D."/>
            <person name="Binder M."/>
            <person name="Riley R."/>
            <person name="Barry K."/>
            <person name="Blanchette R.A."/>
            <person name="Henrissat B."/>
            <person name="Martinez A.T."/>
            <person name="Otillar R."/>
            <person name="Spatafora J.W."/>
            <person name="Yadav J.S."/>
            <person name="Aerts A."/>
            <person name="Benoit I."/>
            <person name="Boyd A."/>
            <person name="Carlson A."/>
            <person name="Copeland A."/>
            <person name="Coutinho P.M."/>
            <person name="de Vries R.P."/>
            <person name="Ferreira P."/>
            <person name="Findley K."/>
            <person name="Foster B."/>
            <person name="Gaskell J."/>
            <person name="Glotzer D."/>
            <person name="Gorecki P."/>
            <person name="Heitman J."/>
            <person name="Hesse C."/>
            <person name="Hori C."/>
            <person name="Igarashi K."/>
            <person name="Jurgens J.A."/>
            <person name="Kallen N."/>
            <person name="Kersten P."/>
            <person name="Kohler A."/>
            <person name="Kuees U."/>
            <person name="Kumar T.K.A."/>
            <person name="Kuo A."/>
            <person name="LaButti K."/>
            <person name="Larrondo L.F."/>
            <person name="Lindquist E."/>
            <person name="Ling A."/>
            <person name="Lombard V."/>
            <person name="Lucas S."/>
            <person name="Lundell T."/>
            <person name="Martin R."/>
            <person name="McLaughlin D.J."/>
            <person name="Morgenstern I."/>
            <person name="Morin E."/>
            <person name="Murat C."/>
            <person name="Nagy L.G."/>
            <person name="Nolan M."/>
            <person name="Ohm R.A."/>
            <person name="Patyshakuliyeva A."/>
            <person name="Rokas A."/>
            <person name="Ruiz-Duenas F.J."/>
            <person name="Sabat G."/>
            <person name="Salamov A."/>
            <person name="Samejima M."/>
            <person name="Schmutz J."/>
            <person name="Slot J.C."/>
            <person name="St John F."/>
            <person name="Stenlid J."/>
            <person name="Sun H."/>
            <person name="Sun S."/>
            <person name="Syed K."/>
            <person name="Tsang A."/>
            <person name="Wiebenga A."/>
            <person name="Young D."/>
            <person name="Pisabarro A."/>
            <person name="Eastwood D.C."/>
            <person name="Martin F."/>
            <person name="Cullen D."/>
            <person name="Grigoriev I.V."/>
            <person name="Hibbett D.S."/>
        </authorList>
    </citation>
    <scope>NUCLEOTIDE SEQUENCE [LARGE SCALE GENOMIC DNA]</scope>
    <source>
        <strain evidence="8">RWD-64-598 SS2</strain>
    </source>
</reference>
<dbReference type="OMA" id="IRMDFEA"/>
<feature type="transmembrane region" description="Helical" evidence="6">
    <location>
        <begin position="88"/>
        <end position="107"/>
    </location>
</feature>
<keyword evidence="2 6" id="KW-0812">Transmembrane</keyword>
<dbReference type="KEGG" id="cput:CONPUDRAFT_95480"/>
<dbReference type="PANTHER" id="PTHR36460">
    <property type="entry name" value="UPF0132 DOMAIN PROTEIN (AFU_ORTHOLOGUE AFUA_3G10255)"/>
    <property type="match status" value="1"/>
</dbReference>
<keyword evidence="4 6" id="KW-0472">Membrane</keyword>
<proteinExistence type="predicted"/>
<evidence type="ECO:0000313" key="7">
    <source>
        <dbReference type="EMBL" id="EIW86702.1"/>
    </source>
</evidence>
<evidence type="ECO:0000256" key="6">
    <source>
        <dbReference type="SAM" id="Phobius"/>
    </source>
</evidence>
<gene>
    <name evidence="7" type="ORF">CONPUDRAFT_95480</name>
</gene>
<dbReference type="RefSeq" id="XP_007763429.1">
    <property type="nucleotide sequence ID" value="XM_007765239.1"/>
</dbReference>
<evidence type="ECO:0000256" key="1">
    <source>
        <dbReference type="ARBA" id="ARBA00004141"/>
    </source>
</evidence>
<dbReference type="GeneID" id="19211699"/>
<organism evidence="7 8">
    <name type="scientific">Coniophora puteana (strain RWD-64-598)</name>
    <name type="common">Brown rot fungus</name>
    <dbReference type="NCBI Taxonomy" id="741705"/>
    <lineage>
        <taxon>Eukaryota</taxon>
        <taxon>Fungi</taxon>
        <taxon>Dikarya</taxon>
        <taxon>Basidiomycota</taxon>
        <taxon>Agaricomycotina</taxon>
        <taxon>Agaricomycetes</taxon>
        <taxon>Agaricomycetidae</taxon>
        <taxon>Boletales</taxon>
        <taxon>Coniophorineae</taxon>
        <taxon>Coniophoraceae</taxon>
        <taxon>Coniophora</taxon>
    </lineage>
</organism>
<keyword evidence="8" id="KW-1185">Reference proteome</keyword>
<comment type="caution">
    <text evidence="7">The sequence shown here is derived from an EMBL/GenBank/DDBJ whole genome shotgun (WGS) entry which is preliminary data.</text>
</comment>
<comment type="subcellular location">
    <subcellularLocation>
        <location evidence="1">Membrane</location>
        <topology evidence="1">Multi-pass membrane protein</topology>
    </subcellularLocation>
</comment>
<feature type="compositionally biased region" description="Polar residues" evidence="5">
    <location>
        <begin position="21"/>
        <end position="30"/>
    </location>
</feature>